<reference evidence="1 2" key="1">
    <citation type="journal article" date="2014" name="Genome Announc.">
        <title>Draft Genome Sequence of Fervidicella metallireducens Strain AeBT, an Iron-Reducing Thermoanaerobe from the Great Artesian Basin.</title>
        <authorList>
            <person name="Patel B.K."/>
        </authorList>
    </citation>
    <scope>NUCLEOTIDE SEQUENCE [LARGE SCALE GENOMIC DNA]</scope>
    <source>
        <strain evidence="1 2">AeB</strain>
    </source>
</reference>
<organism evidence="1 2">
    <name type="scientific">Fervidicella metallireducens AeB</name>
    <dbReference type="NCBI Taxonomy" id="1403537"/>
    <lineage>
        <taxon>Bacteria</taxon>
        <taxon>Bacillati</taxon>
        <taxon>Bacillota</taxon>
        <taxon>Clostridia</taxon>
        <taxon>Eubacteriales</taxon>
        <taxon>Clostridiaceae</taxon>
        <taxon>Fervidicella</taxon>
    </lineage>
</organism>
<comment type="caution">
    <text evidence="1">The sequence shown here is derived from an EMBL/GenBank/DDBJ whole genome shotgun (WGS) entry which is preliminary data.</text>
</comment>
<keyword evidence="2" id="KW-1185">Reference proteome</keyword>
<protein>
    <submittedName>
        <fullName evidence="1">Uncharacterized protein</fullName>
    </submittedName>
</protein>
<dbReference type="EMBL" id="AZQP01000120">
    <property type="protein sequence ID" value="EYE87144.1"/>
    <property type="molecule type" value="Genomic_DNA"/>
</dbReference>
<name>A0A017RRR7_9CLOT</name>
<dbReference type="Proteomes" id="UP000019681">
    <property type="component" value="Unassembled WGS sequence"/>
</dbReference>
<dbReference type="AlphaFoldDB" id="A0A017RRR7"/>
<accession>A0A017RRR7</accession>
<evidence type="ECO:0000313" key="1">
    <source>
        <dbReference type="EMBL" id="EYE87144.1"/>
    </source>
</evidence>
<sequence>MEYSYEEFMEDVKMGHEIEFIYHKVTYFITHDNRGWILANINDKTSQCFTNVEDLLENARIDSKSLSNVWTQVEIDTIY</sequence>
<gene>
    <name evidence="1" type="ORF">Q428_15000</name>
</gene>
<evidence type="ECO:0000313" key="2">
    <source>
        <dbReference type="Proteomes" id="UP000019681"/>
    </source>
</evidence>
<dbReference type="RefSeq" id="WP_035382006.1">
    <property type="nucleotide sequence ID" value="NZ_AZQP01000120.1"/>
</dbReference>
<proteinExistence type="predicted"/>
<dbReference type="OrthoDB" id="2456308at2"/>